<dbReference type="AlphaFoldDB" id="A0A6B3TVG9"/>
<gene>
    <name evidence="1" type="ORF">G4Z05_12340</name>
</gene>
<dbReference type="Proteomes" id="UP000481621">
    <property type="component" value="Unassembled WGS sequence"/>
</dbReference>
<dbReference type="EMBL" id="JAAIUV010000020">
    <property type="protein sequence ID" value="NEX79647.1"/>
    <property type="molecule type" value="Genomic_DNA"/>
</dbReference>
<dbReference type="RefSeq" id="WP_163252165.1">
    <property type="nucleotide sequence ID" value="NZ_JAAIUV010000020.1"/>
</dbReference>
<evidence type="ECO:0000313" key="2">
    <source>
        <dbReference type="Proteomes" id="UP000481621"/>
    </source>
</evidence>
<organism evidence="1 2">
    <name type="scientific">Neobacillus thermocopriae</name>
    <dbReference type="NCBI Taxonomy" id="1215031"/>
    <lineage>
        <taxon>Bacteria</taxon>
        <taxon>Bacillati</taxon>
        <taxon>Bacillota</taxon>
        <taxon>Bacilli</taxon>
        <taxon>Bacillales</taxon>
        <taxon>Bacillaceae</taxon>
        <taxon>Neobacillus</taxon>
    </lineage>
</organism>
<comment type="caution">
    <text evidence="1">The sequence shown here is derived from an EMBL/GenBank/DDBJ whole genome shotgun (WGS) entry which is preliminary data.</text>
</comment>
<protein>
    <submittedName>
        <fullName evidence="1">Uncharacterized protein</fullName>
    </submittedName>
</protein>
<keyword evidence="2" id="KW-1185">Reference proteome</keyword>
<sequence length="55" mass="6497">MFLAWLMTISLFLTCIYTTIVIFDRLKERDASDLAQLQVQLEKMGMDHKQMKQAM</sequence>
<proteinExistence type="predicted"/>
<evidence type="ECO:0000313" key="1">
    <source>
        <dbReference type="EMBL" id="NEX79647.1"/>
    </source>
</evidence>
<accession>A0A6B3TVG9</accession>
<reference evidence="1" key="1">
    <citation type="submission" date="2020-02" db="EMBL/GenBank/DDBJ databases">
        <title>Bacillus sedimentmangrovi sp. nov., isolated from sediment of the mangrove ecosystem.</title>
        <authorList>
            <person name="Liu G."/>
        </authorList>
    </citation>
    <scope>NUCLEOTIDE SEQUENCE [LARGE SCALE GENOMIC DNA]</scope>
    <source>
        <strain evidence="1">SgZ-7</strain>
    </source>
</reference>
<name>A0A6B3TVG9_9BACI</name>